<keyword evidence="1" id="KW-0238">DNA-binding</keyword>
<dbReference type="PANTHER" id="PTHR46558:SF4">
    <property type="entry name" value="DNA-BIDING PHAGE PROTEIN"/>
    <property type="match status" value="1"/>
</dbReference>
<dbReference type="GO" id="GO:0003677">
    <property type="term" value="F:DNA binding"/>
    <property type="evidence" value="ECO:0007669"/>
    <property type="project" value="UniProtKB-KW"/>
</dbReference>
<dbReference type="InterPro" id="IPR001387">
    <property type="entry name" value="Cro/C1-type_HTH"/>
</dbReference>
<evidence type="ECO:0000313" key="4">
    <source>
        <dbReference type="Proteomes" id="UP000249986"/>
    </source>
</evidence>
<dbReference type="PANTHER" id="PTHR46558">
    <property type="entry name" value="TRACRIPTIONAL REGULATORY PROTEIN-RELATED-RELATED"/>
    <property type="match status" value="1"/>
</dbReference>
<gene>
    <name evidence="3" type="ORF">NCTC10719_01563</name>
</gene>
<organism evidence="3 4">
    <name type="scientific">Clostridium perfringens</name>
    <dbReference type="NCBI Taxonomy" id="1502"/>
    <lineage>
        <taxon>Bacteria</taxon>
        <taxon>Bacillati</taxon>
        <taxon>Bacillota</taxon>
        <taxon>Clostridia</taxon>
        <taxon>Eubacteriales</taxon>
        <taxon>Clostridiaceae</taxon>
        <taxon>Clostridium</taxon>
    </lineage>
</organism>
<sequence length="64" mass="7307">MNIKLKRISMGLTQKELAHKVGISHVTLSRIEKGSYENITLRTMLKLADALDTTVQELFFSEKE</sequence>
<dbReference type="SMART" id="SM00530">
    <property type="entry name" value="HTH_XRE"/>
    <property type="match status" value="1"/>
</dbReference>
<dbReference type="Pfam" id="PF01381">
    <property type="entry name" value="HTH_3"/>
    <property type="match status" value="1"/>
</dbReference>
<accession>A0A2X2XWB1</accession>
<dbReference type="SUPFAM" id="SSF47413">
    <property type="entry name" value="lambda repressor-like DNA-binding domains"/>
    <property type="match status" value="1"/>
</dbReference>
<dbReference type="PROSITE" id="PS50943">
    <property type="entry name" value="HTH_CROC1"/>
    <property type="match status" value="1"/>
</dbReference>
<evidence type="ECO:0000259" key="2">
    <source>
        <dbReference type="PROSITE" id="PS50943"/>
    </source>
</evidence>
<dbReference type="RefSeq" id="WP_111926448.1">
    <property type="nucleotide sequence ID" value="NZ_JBCANJ010000043.1"/>
</dbReference>
<evidence type="ECO:0000313" key="3">
    <source>
        <dbReference type="EMBL" id="SQB60012.1"/>
    </source>
</evidence>
<dbReference type="InterPro" id="IPR010982">
    <property type="entry name" value="Lambda_DNA-bd_dom_sf"/>
</dbReference>
<proteinExistence type="predicted"/>
<reference evidence="3 4" key="1">
    <citation type="submission" date="2018-06" db="EMBL/GenBank/DDBJ databases">
        <authorList>
            <consortium name="Pathogen Informatics"/>
            <person name="Doyle S."/>
        </authorList>
    </citation>
    <scope>NUCLEOTIDE SEQUENCE [LARGE SCALE GENOMIC DNA]</scope>
    <source>
        <strain evidence="3 4">NCTC10719</strain>
    </source>
</reference>
<dbReference type="Gene3D" id="1.10.260.40">
    <property type="entry name" value="lambda repressor-like DNA-binding domains"/>
    <property type="match status" value="1"/>
</dbReference>
<dbReference type="Proteomes" id="UP000249986">
    <property type="component" value="Unassembled WGS sequence"/>
</dbReference>
<dbReference type="EMBL" id="UAWG01000012">
    <property type="protein sequence ID" value="SQB60012.1"/>
    <property type="molecule type" value="Genomic_DNA"/>
</dbReference>
<protein>
    <submittedName>
        <fullName evidence="3">Phage transcriptional regulator</fullName>
    </submittedName>
</protein>
<dbReference type="AlphaFoldDB" id="A0A2X2XWB1"/>
<feature type="domain" description="HTH cro/C1-type" evidence="2">
    <location>
        <begin position="3"/>
        <end position="58"/>
    </location>
</feature>
<dbReference type="CDD" id="cd00093">
    <property type="entry name" value="HTH_XRE"/>
    <property type="match status" value="1"/>
</dbReference>
<name>A0A2X2XWB1_CLOPF</name>
<evidence type="ECO:0000256" key="1">
    <source>
        <dbReference type="ARBA" id="ARBA00023125"/>
    </source>
</evidence>